<keyword evidence="3" id="KW-0808">Transferase</keyword>
<comment type="cofactor">
    <cofactor evidence="1">
        <name>pyridoxal 5'-phosphate</name>
        <dbReference type="ChEBI" id="CHEBI:597326"/>
    </cofactor>
</comment>
<dbReference type="Gene3D" id="3.40.640.10">
    <property type="entry name" value="Type I PLP-dependent aspartate aminotransferase-like (Major domain)"/>
    <property type="match status" value="1"/>
</dbReference>
<dbReference type="Pfam" id="PF00155">
    <property type="entry name" value="Aminotran_1_2"/>
    <property type="match status" value="1"/>
</dbReference>
<dbReference type="EC" id="2.3.1.47" evidence="2"/>
<sequence>MALLEISKNWLTNRLEKTTDALTLATERDLTSHVFRCRRGKVVELADGSEAVEFVSCSYLGLEVHPQLLHSAKEAIDRAGVHFASARTRMRLDDLEELESILDRIYGLRSVTAFTSVGNVHLGVLPLLAANALPSYPVAEAGPVFLVDRTAHASIQVLRGIFEQIGPVSRFDAHDTAGLGALLDEAVAAGRTPIVLVDGIGSMGGLIDVVELNALTAAAGGYLYVDDAHGISIAGPQGGGYAHEAFGAALPDSVILVGSLSKAFGGAGGFGVLRDRADTQVLRKFGNPLIFGGPIALPMVSANLASARLHIDGAVVPLQDRLWQNTELFDQHTYGRLVNAGERSPVRGAAFAAEADALAAAERLRKAGILVTPAFYPTVARGTGLVRFAVSALHTDEQITRAAAALGDLA</sequence>
<protein>
    <recommendedName>
        <fullName evidence="2">8-amino-7-oxononanoate synthase</fullName>
        <ecNumber evidence="2">2.3.1.47</ecNumber>
    </recommendedName>
</protein>
<dbReference type="InterPro" id="IPR015421">
    <property type="entry name" value="PyrdxlP-dep_Trfase_major"/>
</dbReference>
<feature type="domain" description="SPOR" evidence="5">
    <location>
        <begin position="338"/>
        <end position="410"/>
    </location>
</feature>
<dbReference type="InterPro" id="IPR007730">
    <property type="entry name" value="SPOR-like_dom"/>
</dbReference>
<organism evidence="6 7">
    <name type="scientific">Streptomyces albospinus</name>
    <dbReference type="NCBI Taxonomy" id="285515"/>
    <lineage>
        <taxon>Bacteria</taxon>
        <taxon>Bacillati</taxon>
        <taxon>Actinomycetota</taxon>
        <taxon>Actinomycetes</taxon>
        <taxon>Kitasatosporales</taxon>
        <taxon>Streptomycetaceae</taxon>
        <taxon>Streptomyces</taxon>
    </lineage>
</organism>
<dbReference type="PROSITE" id="PS51724">
    <property type="entry name" value="SPOR"/>
    <property type="match status" value="1"/>
</dbReference>
<gene>
    <name evidence="6" type="ORF">GCM10010211_76500</name>
</gene>
<reference evidence="7" key="1">
    <citation type="journal article" date="2019" name="Int. J. Syst. Evol. Microbiol.">
        <title>The Global Catalogue of Microorganisms (GCM) 10K type strain sequencing project: providing services to taxonomists for standard genome sequencing and annotation.</title>
        <authorList>
            <consortium name="The Broad Institute Genomics Platform"/>
            <consortium name="The Broad Institute Genome Sequencing Center for Infectious Disease"/>
            <person name="Wu L."/>
            <person name="Ma J."/>
        </authorList>
    </citation>
    <scope>NUCLEOTIDE SEQUENCE [LARGE SCALE GENOMIC DNA]</scope>
    <source>
        <strain evidence="7">JCM 3399</strain>
    </source>
</reference>
<evidence type="ECO:0000259" key="5">
    <source>
        <dbReference type="PROSITE" id="PS51724"/>
    </source>
</evidence>
<dbReference type="NCBIfam" id="NF005697">
    <property type="entry name" value="PRK07505.1"/>
    <property type="match status" value="1"/>
</dbReference>
<dbReference type="SUPFAM" id="SSF53383">
    <property type="entry name" value="PLP-dependent transferases"/>
    <property type="match status" value="1"/>
</dbReference>
<evidence type="ECO:0000256" key="4">
    <source>
        <dbReference type="ARBA" id="ARBA00047715"/>
    </source>
</evidence>
<comment type="catalytic activity">
    <reaction evidence="4">
        <text>6-carboxyhexanoyl-[ACP] + L-alanine + H(+) = (8S)-8-amino-7-oxononanoate + holo-[ACP] + CO2</text>
        <dbReference type="Rhea" id="RHEA:42288"/>
        <dbReference type="Rhea" id="RHEA-COMP:9685"/>
        <dbReference type="Rhea" id="RHEA-COMP:9955"/>
        <dbReference type="ChEBI" id="CHEBI:15378"/>
        <dbReference type="ChEBI" id="CHEBI:16526"/>
        <dbReference type="ChEBI" id="CHEBI:57972"/>
        <dbReference type="ChEBI" id="CHEBI:64479"/>
        <dbReference type="ChEBI" id="CHEBI:78846"/>
        <dbReference type="ChEBI" id="CHEBI:149468"/>
        <dbReference type="EC" id="2.3.1.47"/>
    </reaction>
</comment>
<evidence type="ECO:0000313" key="6">
    <source>
        <dbReference type="EMBL" id="GGU97896.1"/>
    </source>
</evidence>
<dbReference type="InterPro" id="IPR004839">
    <property type="entry name" value="Aminotransferase_I/II_large"/>
</dbReference>
<dbReference type="EMBL" id="BMRP01000057">
    <property type="protein sequence ID" value="GGU97896.1"/>
    <property type="molecule type" value="Genomic_DNA"/>
</dbReference>
<comment type="caution">
    <text evidence="6">The sequence shown here is derived from an EMBL/GenBank/DDBJ whole genome shotgun (WGS) entry which is preliminary data.</text>
</comment>
<keyword evidence="7" id="KW-1185">Reference proteome</keyword>
<accession>A0ABQ2VM29</accession>
<keyword evidence="6" id="KW-0032">Aminotransferase</keyword>
<dbReference type="GO" id="GO:0008483">
    <property type="term" value="F:transaminase activity"/>
    <property type="evidence" value="ECO:0007669"/>
    <property type="project" value="UniProtKB-KW"/>
</dbReference>
<dbReference type="InterPro" id="IPR015424">
    <property type="entry name" value="PyrdxlP-dep_Trfase"/>
</dbReference>
<dbReference type="Proteomes" id="UP000654471">
    <property type="component" value="Unassembled WGS sequence"/>
</dbReference>
<dbReference type="PANTHER" id="PTHR13693">
    <property type="entry name" value="CLASS II AMINOTRANSFERASE/8-AMINO-7-OXONONANOATE SYNTHASE"/>
    <property type="match status" value="1"/>
</dbReference>
<dbReference type="InterPro" id="IPR050087">
    <property type="entry name" value="AON_synthase_class-II"/>
</dbReference>
<dbReference type="RefSeq" id="WP_189308015.1">
    <property type="nucleotide sequence ID" value="NZ_BMRP01000057.1"/>
</dbReference>
<name>A0ABQ2VM29_9ACTN</name>
<dbReference type="Gene3D" id="3.90.1150.10">
    <property type="entry name" value="Aspartate Aminotransferase, domain 1"/>
    <property type="match status" value="1"/>
</dbReference>
<proteinExistence type="predicted"/>
<evidence type="ECO:0000256" key="3">
    <source>
        <dbReference type="ARBA" id="ARBA00022679"/>
    </source>
</evidence>
<evidence type="ECO:0000313" key="7">
    <source>
        <dbReference type="Proteomes" id="UP000654471"/>
    </source>
</evidence>
<evidence type="ECO:0000256" key="1">
    <source>
        <dbReference type="ARBA" id="ARBA00001933"/>
    </source>
</evidence>
<evidence type="ECO:0000256" key="2">
    <source>
        <dbReference type="ARBA" id="ARBA00013187"/>
    </source>
</evidence>
<dbReference type="InterPro" id="IPR015422">
    <property type="entry name" value="PyrdxlP-dep_Trfase_small"/>
</dbReference>